<reference evidence="2" key="1">
    <citation type="submission" date="2016-10" db="EMBL/GenBank/DDBJ databases">
        <authorList>
            <person name="Varghese N."/>
            <person name="Submissions S."/>
        </authorList>
    </citation>
    <scope>NUCLEOTIDE SEQUENCE [LARGE SCALE GENOMIC DNA]</scope>
    <source>
        <strain evidence="2">Gh-105</strain>
    </source>
</reference>
<dbReference type="EMBL" id="FOPM01000007">
    <property type="protein sequence ID" value="SFG65163.1"/>
    <property type="molecule type" value="Genomic_DNA"/>
</dbReference>
<gene>
    <name evidence="1" type="ORF">SAMN05192565_107162</name>
</gene>
<dbReference type="AlphaFoldDB" id="A0A1I2TK24"/>
<dbReference type="STRING" id="582675.SAMN05192565_107162"/>
<proteinExistence type="predicted"/>
<evidence type="ECO:0000313" key="2">
    <source>
        <dbReference type="Proteomes" id="UP000199229"/>
    </source>
</evidence>
<keyword evidence="2" id="KW-1185">Reference proteome</keyword>
<organism evidence="1 2">
    <name type="scientific">Methylobacterium gossipiicola</name>
    <dbReference type="NCBI Taxonomy" id="582675"/>
    <lineage>
        <taxon>Bacteria</taxon>
        <taxon>Pseudomonadati</taxon>
        <taxon>Pseudomonadota</taxon>
        <taxon>Alphaproteobacteria</taxon>
        <taxon>Hyphomicrobiales</taxon>
        <taxon>Methylobacteriaceae</taxon>
        <taxon>Methylobacterium</taxon>
    </lineage>
</organism>
<accession>A0A1I2TK24</accession>
<dbReference type="RefSeq" id="WP_091970766.1">
    <property type="nucleotide sequence ID" value="NZ_FOPM01000007.1"/>
</dbReference>
<sequence>MNAVALARRLAGLALTVERDRPTAAHWVAAMALAAEAEPVPGHTREVAFVAGRARVHLHPLSR</sequence>
<dbReference type="Proteomes" id="UP000199229">
    <property type="component" value="Unassembled WGS sequence"/>
</dbReference>
<name>A0A1I2TK24_9HYPH</name>
<protein>
    <submittedName>
        <fullName evidence="1">Uncharacterized protein</fullName>
    </submittedName>
</protein>
<evidence type="ECO:0000313" key="1">
    <source>
        <dbReference type="EMBL" id="SFG65163.1"/>
    </source>
</evidence>